<gene>
    <name evidence="3" type="ORF">VKT23_008590</name>
</gene>
<feature type="region of interest" description="Disordered" evidence="2">
    <location>
        <begin position="1"/>
        <end position="31"/>
    </location>
</feature>
<protein>
    <submittedName>
        <fullName evidence="3">Uncharacterized protein</fullName>
    </submittedName>
</protein>
<organism evidence="3 4">
    <name type="scientific">Marasmiellus scandens</name>
    <dbReference type="NCBI Taxonomy" id="2682957"/>
    <lineage>
        <taxon>Eukaryota</taxon>
        <taxon>Fungi</taxon>
        <taxon>Dikarya</taxon>
        <taxon>Basidiomycota</taxon>
        <taxon>Agaricomycotina</taxon>
        <taxon>Agaricomycetes</taxon>
        <taxon>Agaricomycetidae</taxon>
        <taxon>Agaricales</taxon>
        <taxon>Marasmiineae</taxon>
        <taxon>Omphalotaceae</taxon>
        <taxon>Marasmiellus</taxon>
    </lineage>
</organism>
<feature type="coiled-coil region" evidence="1">
    <location>
        <begin position="87"/>
        <end position="114"/>
    </location>
</feature>
<name>A0ABR1JK54_9AGAR</name>
<evidence type="ECO:0000256" key="2">
    <source>
        <dbReference type="SAM" id="MobiDB-lite"/>
    </source>
</evidence>
<dbReference type="Proteomes" id="UP001498398">
    <property type="component" value="Unassembled WGS sequence"/>
</dbReference>
<reference evidence="3 4" key="1">
    <citation type="submission" date="2024-01" db="EMBL/GenBank/DDBJ databases">
        <title>A draft genome for the cacao thread blight pathogen Marasmiellus scandens.</title>
        <authorList>
            <person name="Baruah I.K."/>
            <person name="Leung J."/>
            <person name="Bukari Y."/>
            <person name="Amoako-Attah I."/>
            <person name="Meinhardt L.W."/>
            <person name="Bailey B.A."/>
            <person name="Cohen S.P."/>
        </authorList>
    </citation>
    <scope>NUCLEOTIDE SEQUENCE [LARGE SCALE GENOMIC DNA]</scope>
    <source>
        <strain evidence="3 4">GH-19</strain>
    </source>
</reference>
<sequence length="260" mass="29066">MDENGAEDERQLDRDEDQSSDSGLAGSNALAMFSSSQGARISTLESAQSELTAELDEKNARISCLRSLLNETAAYQDKLEHDLALLQIQSTKQLADAREEAKQQKEELQVRDEHVKVLKGELVEVRERLDGREKVDNESKAKTDALEGALQKKQVSVQELAASNGALQKELVEAKETTEKDMEQKEQQIREMGERINFLEDALSVTKESLDEKASTLDKAVKGLLETKSAFEREMDQGKDAFRTELAEKDQGITIYYHSG</sequence>
<feature type="coiled-coil region" evidence="1">
    <location>
        <begin position="157"/>
        <end position="202"/>
    </location>
</feature>
<comment type="caution">
    <text evidence="3">The sequence shown here is derived from an EMBL/GenBank/DDBJ whole genome shotgun (WGS) entry which is preliminary data.</text>
</comment>
<keyword evidence="1" id="KW-0175">Coiled coil</keyword>
<evidence type="ECO:0000313" key="4">
    <source>
        <dbReference type="Proteomes" id="UP001498398"/>
    </source>
</evidence>
<proteinExistence type="predicted"/>
<keyword evidence="4" id="KW-1185">Reference proteome</keyword>
<evidence type="ECO:0000313" key="3">
    <source>
        <dbReference type="EMBL" id="KAK7461412.1"/>
    </source>
</evidence>
<accession>A0ABR1JK54</accession>
<evidence type="ECO:0000256" key="1">
    <source>
        <dbReference type="SAM" id="Coils"/>
    </source>
</evidence>
<dbReference type="EMBL" id="JBANRG010000013">
    <property type="protein sequence ID" value="KAK7461412.1"/>
    <property type="molecule type" value="Genomic_DNA"/>
</dbReference>